<evidence type="ECO:0000313" key="1">
    <source>
        <dbReference type="EMBL" id="MBB3204370.1"/>
    </source>
</evidence>
<protein>
    <submittedName>
        <fullName evidence="1">Uncharacterized protein</fullName>
    </submittedName>
</protein>
<reference evidence="1 2" key="1">
    <citation type="submission" date="2020-08" db="EMBL/GenBank/DDBJ databases">
        <title>Genomic Encyclopedia of Type Strains, Phase III (KMG-III): the genomes of soil and plant-associated and newly described type strains.</title>
        <authorList>
            <person name="Whitman W."/>
        </authorList>
    </citation>
    <scope>NUCLEOTIDE SEQUENCE [LARGE SCALE GENOMIC DNA]</scope>
    <source>
        <strain evidence="1 2">CECT 8075</strain>
    </source>
</reference>
<dbReference type="Pfam" id="PF18845">
    <property type="entry name" value="baeRF_family3"/>
    <property type="match status" value="1"/>
</dbReference>
<name>A0A7W5H3Y4_9BACT</name>
<organism evidence="1 2">
    <name type="scientific">Aporhodopirellula rubra</name>
    <dbReference type="NCBI Taxonomy" id="980271"/>
    <lineage>
        <taxon>Bacteria</taxon>
        <taxon>Pseudomonadati</taxon>
        <taxon>Planctomycetota</taxon>
        <taxon>Planctomycetia</taxon>
        <taxon>Pirellulales</taxon>
        <taxon>Pirellulaceae</taxon>
        <taxon>Aporhodopirellula</taxon>
    </lineage>
</organism>
<dbReference type="RefSeq" id="WP_184300332.1">
    <property type="nucleotide sequence ID" value="NZ_JACHXU010000001.1"/>
</dbReference>
<sequence>MSTITHDLTTEILKPGDLEQLAKETSGPCVSILMRTHRKGAETQQGSIRLKNLISKAEKQLKDNDHDPSVLDSIRSLITNADFWQNQQEGLAIFLTPDNGRLFSLNRELPDSVHVGDAYRLAPLTPDYGVPGDYFVLALTWDEAKLFRSSDGTLTTVETETLPGKYHDFVIPRDPEKSLQNTSHRRVGNAPGTSTAMFHGHGEGEDKVEADRDQYLSLVGEQVAGAVYNSGRPLIIVGTKEMIGKFEATTHVNADAKVEGSPAQWSEHELNERVREYAEESLQESTQDFSQRFGTALANSQGSNKPSDVLKAAREGRVESLLINSAMPNDGELNANVTETLRNGGLVSRSDMDNLGDAKLAAIYRY</sequence>
<comment type="caution">
    <text evidence="1">The sequence shown here is derived from an EMBL/GenBank/DDBJ whole genome shotgun (WGS) entry which is preliminary data.</text>
</comment>
<keyword evidence="2" id="KW-1185">Reference proteome</keyword>
<dbReference type="InterPro" id="IPR041289">
    <property type="entry name" value="Bact_RF_family3"/>
</dbReference>
<dbReference type="AlphaFoldDB" id="A0A7W5H3Y4"/>
<proteinExistence type="predicted"/>
<accession>A0A7W5H3Y4</accession>
<dbReference type="Proteomes" id="UP000536179">
    <property type="component" value="Unassembled WGS sequence"/>
</dbReference>
<evidence type="ECO:0000313" key="2">
    <source>
        <dbReference type="Proteomes" id="UP000536179"/>
    </source>
</evidence>
<dbReference type="EMBL" id="JACHXU010000001">
    <property type="protein sequence ID" value="MBB3204370.1"/>
    <property type="molecule type" value="Genomic_DNA"/>
</dbReference>
<gene>
    <name evidence="1" type="ORF">FHS27_000134</name>
</gene>